<dbReference type="EMBL" id="UOFU01000236">
    <property type="protein sequence ID" value="VAX01725.1"/>
    <property type="molecule type" value="Genomic_DNA"/>
</dbReference>
<evidence type="ECO:0000313" key="1">
    <source>
        <dbReference type="EMBL" id="VAX01725.1"/>
    </source>
</evidence>
<gene>
    <name evidence="1" type="ORF">MNBD_GAMMA20-2296</name>
</gene>
<accession>A0A3B1B617</accession>
<dbReference type="AlphaFoldDB" id="A0A3B1B617"/>
<reference evidence="1" key="1">
    <citation type="submission" date="2018-06" db="EMBL/GenBank/DDBJ databases">
        <authorList>
            <person name="Zhirakovskaya E."/>
        </authorList>
    </citation>
    <scope>NUCLEOTIDE SEQUENCE</scope>
</reference>
<protein>
    <submittedName>
        <fullName evidence="1">Uncharacterized protein</fullName>
    </submittedName>
</protein>
<proteinExistence type="predicted"/>
<organism evidence="1">
    <name type="scientific">hydrothermal vent metagenome</name>
    <dbReference type="NCBI Taxonomy" id="652676"/>
    <lineage>
        <taxon>unclassified sequences</taxon>
        <taxon>metagenomes</taxon>
        <taxon>ecological metagenomes</taxon>
    </lineage>
</organism>
<name>A0A3B1B617_9ZZZZ</name>
<sequence length="95" mass="10794">MARPASERASHPWLQQHSGLGGLIGYDDEAMGLERLYQASDMLWRHREALQAHFSLAGPSTRIRTSARKNNDLYLGCFEVIKRVIVRFQVVIVLS</sequence>